<dbReference type="UniPathway" id="UPA00048">
    <property type="reaction ID" value="UER00071"/>
</dbReference>
<reference evidence="12 13" key="1">
    <citation type="submission" date="2018-12" db="EMBL/GenBank/DDBJ databases">
        <title>Genome Sequence of Candidatus Viridilinea halotolerans isolated from saline sulfide-rich spring.</title>
        <authorList>
            <person name="Grouzdev D.S."/>
            <person name="Burganskaya E.I."/>
            <person name="Krutkina M.S."/>
            <person name="Sukhacheva M.V."/>
            <person name="Gorlenko V.M."/>
        </authorList>
    </citation>
    <scope>NUCLEOTIDE SEQUENCE [LARGE SCALE GENOMIC DNA]</scope>
    <source>
        <strain evidence="12">Chok-6</strain>
    </source>
</reference>
<dbReference type="FunFam" id="3.20.19.10:FF:000003">
    <property type="entry name" value="3-isopropylmalate dehydratase small subunit"/>
    <property type="match status" value="1"/>
</dbReference>
<dbReference type="Gene3D" id="3.20.19.10">
    <property type="entry name" value="Aconitase, domain 4"/>
    <property type="match status" value="1"/>
</dbReference>
<comment type="subunit">
    <text evidence="5 10">Heterodimer of LeuC and LeuD.</text>
</comment>
<dbReference type="InterPro" id="IPR004431">
    <property type="entry name" value="3-IsopropMal_deHydase_ssu"/>
</dbReference>
<comment type="catalytic activity">
    <reaction evidence="1 10">
        <text>(2R,3S)-3-isopropylmalate = (2S)-2-isopropylmalate</text>
        <dbReference type="Rhea" id="RHEA:32287"/>
        <dbReference type="ChEBI" id="CHEBI:1178"/>
        <dbReference type="ChEBI" id="CHEBI:35121"/>
        <dbReference type="EC" id="4.2.1.33"/>
    </reaction>
</comment>
<dbReference type="AlphaFoldDB" id="A0A426TZ54"/>
<comment type="function">
    <text evidence="2 10">Catalyzes the isomerization between 2-isopropylmalate and 3-isopropylmalate, via the formation of 2-isopropylmaleate.</text>
</comment>
<evidence type="ECO:0000256" key="7">
    <source>
        <dbReference type="ARBA" id="ARBA00022605"/>
    </source>
</evidence>
<evidence type="ECO:0000256" key="10">
    <source>
        <dbReference type="HAMAP-Rule" id="MF_01031"/>
    </source>
</evidence>
<dbReference type="GO" id="GO:0009098">
    <property type="term" value="P:L-leucine biosynthetic process"/>
    <property type="evidence" value="ECO:0007669"/>
    <property type="project" value="UniProtKB-UniRule"/>
</dbReference>
<dbReference type="InterPro" id="IPR050075">
    <property type="entry name" value="LeuD"/>
</dbReference>
<dbReference type="GO" id="GO:0009316">
    <property type="term" value="C:3-isopropylmalate dehydratase complex"/>
    <property type="evidence" value="ECO:0007669"/>
    <property type="project" value="InterPro"/>
</dbReference>
<evidence type="ECO:0000256" key="3">
    <source>
        <dbReference type="ARBA" id="ARBA00004729"/>
    </source>
</evidence>
<name>A0A426TZ54_9CHLR</name>
<dbReference type="EC" id="4.2.1.33" evidence="10"/>
<dbReference type="Pfam" id="PF00694">
    <property type="entry name" value="Aconitase_C"/>
    <property type="match status" value="1"/>
</dbReference>
<evidence type="ECO:0000256" key="1">
    <source>
        <dbReference type="ARBA" id="ARBA00000491"/>
    </source>
</evidence>
<evidence type="ECO:0000256" key="6">
    <source>
        <dbReference type="ARBA" id="ARBA00022430"/>
    </source>
</evidence>
<dbReference type="Proteomes" id="UP000280307">
    <property type="component" value="Unassembled WGS sequence"/>
</dbReference>
<sequence length="204" mass="22057">MEPITTFSGKAVALPIENIDTDQVIPASYLKVTDKAGLAEGLFQAWRYLPDGSLNPEFPLNRPEALGASILVAGRNFGCGSSREHAPWALQGYGFRAVVAPSFADIFRSNALKIGLLPVAVDEETYHELLSHIAEDPGTTIALDLPNQRLVMPGGRAVSFPIDGFARHCLVHGVDQLGFLQQQEDAIIAFEAQHPVALNTLREA</sequence>
<organism evidence="12 13">
    <name type="scientific">Candidatus Viridilinea halotolerans</name>
    <dbReference type="NCBI Taxonomy" id="2491704"/>
    <lineage>
        <taxon>Bacteria</taxon>
        <taxon>Bacillati</taxon>
        <taxon>Chloroflexota</taxon>
        <taxon>Chloroflexia</taxon>
        <taxon>Chloroflexales</taxon>
        <taxon>Chloroflexineae</taxon>
        <taxon>Oscillochloridaceae</taxon>
        <taxon>Candidatus Viridilinea</taxon>
    </lineage>
</organism>
<dbReference type="EMBL" id="RSAS01000441">
    <property type="protein sequence ID" value="RRR71560.1"/>
    <property type="molecule type" value="Genomic_DNA"/>
</dbReference>
<dbReference type="HAMAP" id="MF_01031">
    <property type="entry name" value="LeuD_type1"/>
    <property type="match status" value="1"/>
</dbReference>
<comment type="pathway">
    <text evidence="3 10">Amino-acid biosynthesis; L-leucine biosynthesis; L-leucine from 3-methyl-2-oxobutanoate: step 2/4.</text>
</comment>
<dbReference type="InterPro" id="IPR015928">
    <property type="entry name" value="Aconitase/3IPM_dehydase_swvl"/>
</dbReference>
<feature type="domain" description="Aconitase A/isopropylmalate dehydratase small subunit swivel" evidence="11">
    <location>
        <begin position="1"/>
        <end position="123"/>
    </location>
</feature>
<dbReference type="SUPFAM" id="SSF52016">
    <property type="entry name" value="LeuD/IlvD-like"/>
    <property type="match status" value="1"/>
</dbReference>
<accession>A0A426TZ54</accession>
<dbReference type="GO" id="GO:0003861">
    <property type="term" value="F:3-isopropylmalate dehydratase activity"/>
    <property type="evidence" value="ECO:0007669"/>
    <property type="project" value="UniProtKB-UniRule"/>
</dbReference>
<gene>
    <name evidence="10 12" type="primary">leuD</name>
    <name evidence="12" type="ORF">EI684_11410</name>
</gene>
<evidence type="ECO:0000256" key="5">
    <source>
        <dbReference type="ARBA" id="ARBA00011271"/>
    </source>
</evidence>
<evidence type="ECO:0000256" key="4">
    <source>
        <dbReference type="ARBA" id="ARBA00009845"/>
    </source>
</evidence>
<keyword evidence="8 10" id="KW-0456">Lyase</keyword>
<keyword evidence="6 10" id="KW-0432">Leucine biosynthesis</keyword>
<protein>
    <recommendedName>
        <fullName evidence="10">3-isopropylmalate dehydratase small subunit</fullName>
        <ecNumber evidence="10">4.2.1.33</ecNumber>
    </recommendedName>
    <alternativeName>
        <fullName evidence="10">Alpha-IPM isomerase</fullName>
        <shortName evidence="10">IPMI</shortName>
    </alternativeName>
    <alternativeName>
        <fullName evidence="10">Isopropylmalate isomerase</fullName>
    </alternativeName>
</protein>
<evidence type="ECO:0000256" key="8">
    <source>
        <dbReference type="ARBA" id="ARBA00023239"/>
    </source>
</evidence>
<evidence type="ECO:0000313" key="12">
    <source>
        <dbReference type="EMBL" id="RRR71560.1"/>
    </source>
</evidence>
<evidence type="ECO:0000256" key="2">
    <source>
        <dbReference type="ARBA" id="ARBA00002695"/>
    </source>
</evidence>
<dbReference type="CDD" id="cd01577">
    <property type="entry name" value="IPMI_Swivel"/>
    <property type="match status" value="1"/>
</dbReference>
<dbReference type="PANTHER" id="PTHR43345:SF5">
    <property type="entry name" value="3-ISOPROPYLMALATE DEHYDRATASE SMALL SUBUNIT"/>
    <property type="match status" value="1"/>
</dbReference>
<keyword evidence="7 10" id="KW-0028">Amino-acid biosynthesis</keyword>
<proteinExistence type="inferred from homology"/>
<dbReference type="NCBIfam" id="TIGR00171">
    <property type="entry name" value="leuD"/>
    <property type="match status" value="1"/>
</dbReference>
<evidence type="ECO:0000256" key="9">
    <source>
        <dbReference type="ARBA" id="ARBA00023304"/>
    </source>
</evidence>
<dbReference type="InterPro" id="IPR000573">
    <property type="entry name" value="AconitaseA/IPMdHydase_ssu_swvl"/>
</dbReference>
<dbReference type="NCBIfam" id="NF002458">
    <property type="entry name" value="PRK01641.1"/>
    <property type="match status" value="1"/>
</dbReference>
<evidence type="ECO:0000313" key="13">
    <source>
        <dbReference type="Proteomes" id="UP000280307"/>
    </source>
</evidence>
<comment type="caution">
    <text evidence="12">The sequence shown here is derived from an EMBL/GenBank/DDBJ whole genome shotgun (WGS) entry which is preliminary data.</text>
</comment>
<comment type="similarity">
    <text evidence="4 10">Belongs to the LeuD family. LeuD type 1 subfamily.</text>
</comment>
<evidence type="ECO:0000259" key="11">
    <source>
        <dbReference type="Pfam" id="PF00694"/>
    </source>
</evidence>
<dbReference type="InterPro" id="IPR033940">
    <property type="entry name" value="IPMI_Swivel"/>
</dbReference>
<dbReference type="PANTHER" id="PTHR43345">
    <property type="entry name" value="3-ISOPROPYLMALATE DEHYDRATASE SMALL SUBUNIT 2-RELATED-RELATED"/>
    <property type="match status" value="1"/>
</dbReference>
<keyword evidence="9 10" id="KW-0100">Branched-chain amino acid biosynthesis</keyword>